<dbReference type="Proteomes" id="UP000018851">
    <property type="component" value="Chromosome"/>
</dbReference>
<dbReference type="KEGG" id="ssan:NX02_14735"/>
<dbReference type="STRING" id="1123269.NX02_14735"/>
<protein>
    <submittedName>
        <fullName evidence="2">Glyoxalase</fullName>
    </submittedName>
</protein>
<dbReference type="InterPro" id="IPR029068">
    <property type="entry name" value="Glyas_Bleomycin-R_OHBP_Dase"/>
</dbReference>
<dbReference type="HOGENOM" id="CLU_052361_2_0_5"/>
<dbReference type="OrthoDB" id="9803142at2"/>
<dbReference type="CDD" id="cd07252">
    <property type="entry name" value="BphC1-RGP6_N_like"/>
    <property type="match status" value="1"/>
</dbReference>
<name>W0AC33_9SPHN</name>
<dbReference type="AlphaFoldDB" id="W0AC33"/>
<dbReference type="Pfam" id="PF00903">
    <property type="entry name" value="Glyoxalase"/>
    <property type="match status" value="1"/>
</dbReference>
<dbReference type="EMBL" id="CP006644">
    <property type="protein sequence ID" value="AHE54631.1"/>
    <property type="molecule type" value="Genomic_DNA"/>
</dbReference>
<feature type="domain" description="VOC" evidence="1">
    <location>
        <begin position="143"/>
        <end position="268"/>
    </location>
</feature>
<dbReference type="SUPFAM" id="SSF54593">
    <property type="entry name" value="Glyoxalase/Bleomycin resistance protein/Dihydroxybiphenyl dioxygenase"/>
    <property type="match status" value="1"/>
</dbReference>
<evidence type="ECO:0000259" key="1">
    <source>
        <dbReference type="PROSITE" id="PS51819"/>
    </source>
</evidence>
<dbReference type="eggNOG" id="COG0346">
    <property type="taxonomic scope" value="Bacteria"/>
</dbReference>
<feature type="domain" description="VOC" evidence="1">
    <location>
        <begin position="5"/>
        <end position="120"/>
    </location>
</feature>
<dbReference type="PROSITE" id="PS51819">
    <property type="entry name" value="VOC"/>
    <property type="match status" value="2"/>
</dbReference>
<dbReference type="PANTHER" id="PTHR21366:SF14">
    <property type="entry name" value="GLYOXALASE DOMAIN-CONTAINING PROTEIN 5"/>
    <property type="match status" value="1"/>
</dbReference>
<accession>W0AC33</accession>
<dbReference type="CDD" id="cd07237">
    <property type="entry name" value="BphC1-RGP6_C_like"/>
    <property type="match status" value="1"/>
</dbReference>
<dbReference type="InterPro" id="IPR037523">
    <property type="entry name" value="VOC_core"/>
</dbReference>
<sequence length="297" mass="32429">MGVRSLAYIRVESRDLEAWRRFGEQVVGAAVAPGSDDDVLLLRLDGRPWRFRIEKGDQDRYLCAGLECPSEAEWQQAIDRLRGAGVAVAEGDTEGARLRHVRGYVTLDDPAGNMIELVWGNIVAGTPFVSPVGVPAFITGEMGFGHVVLPTTCYDATRSFYKDLLGFGDSDEMRVHFPGGPEQGLGMSFMHAAGPRHHTVAVGEFPAPTGLIHTMVEVPTIDDVGMALDRAVAAGVHISSSLGRHTNDKMISFYMRSPTGFDIEFGCGGEQTDDWTKVTPTFTIKEDLWGHKWDFGG</sequence>
<dbReference type="InterPro" id="IPR004360">
    <property type="entry name" value="Glyas_Fos-R_dOase_dom"/>
</dbReference>
<proteinExistence type="predicted"/>
<gene>
    <name evidence="2" type="ORF">NX02_14735</name>
</gene>
<dbReference type="Gene3D" id="3.10.180.10">
    <property type="entry name" value="2,3-Dihydroxybiphenyl 1,2-Dioxygenase, domain 1"/>
    <property type="match status" value="2"/>
</dbReference>
<dbReference type="InterPro" id="IPR050383">
    <property type="entry name" value="GlyoxalaseI/FosfomycinResist"/>
</dbReference>
<dbReference type="PATRIC" id="fig|1123269.5.peg.2875"/>
<organism evidence="2 3">
    <name type="scientific">Sphingomonas sanxanigenens DSM 19645 = NX02</name>
    <dbReference type="NCBI Taxonomy" id="1123269"/>
    <lineage>
        <taxon>Bacteria</taxon>
        <taxon>Pseudomonadati</taxon>
        <taxon>Pseudomonadota</taxon>
        <taxon>Alphaproteobacteria</taxon>
        <taxon>Sphingomonadales</taxon>
        <taxon>Sphingomonadaceae</taxon>
        <taxon>Sphingomonas</taxon>
    </lineage>
</organism>
<dbReference type="Pfam" id="PF22632">
    <property type="entry name" value="BphC_D1"/>
    <property type="match status" value="1"/>
</dbReference>
<dbReference type="RefSeq" id="WP_025292834.1">
    <property type="nucleotide sequence ID" value="NZ_CP006644.1"/>
</dbReference>
<reference evidence="2 3" key="1">
    <citation type="submission" date="2013-07" db="EMBL/GenBank/DDBJ databases">
        <title>Completed genome of Sphingomonas sanxanigenens NX02.</title>
        <authorList>
            <person name="Ma T."/>
            <person name="Huang H."/>
            <person name="Wu M."/>
            <person name="Li X."/>
            <person name="Li G."/>
        </authorList>
    </citation>
    <scope>NUCLEOTIDE SEQUENCE [LARGE SCALE GENOMIC DNA]</scope>
    <source>
        <strain evidence="2 3">NX02</strain>
    </source>
</reference>
<keyword evidence="3" id="KW-1185">Reference proteome</keyword>
<evidence type="ECO:0000313" key="3">
    <source>
        <dbReference type="Proteomes" id="UP000018851"/>
    </source>
</evidence>
<dbReference type="PANTHER" id="PTHR21366">
    <property type="entry name" value="GLYOXALASE FAMILY PROTEIN"/>
    <property type="match status" value="1"/>
</dbReference>
<evidence type="ECO:0000313" key="2">
    <source>
        <dbReference type="EMBL" id="AHE54631.1"/>
    </source>
</evidence>